<dbReference type="AlphaFoldDB" id="E4PMZ6"/>
<reference evidence="3" key="2">
    <citation type="submission" date="2010-02" db="EMBL/GenBank/DDBJ databases">
        <title>Complete genome sequence of Marinobacter adhaerens type strain (HP15).</title>
        <authorList>
            <person name="Gaerdes A.A.M."/>
            <person name="Kaeppel E."/>
            <person name="Shezad A."/>
            <person name="Seebah S."/>
            <person name="Teeling H."/>
            <person name="Yarza P."/>
            <person name="Gloeckner F.O."/>
            <person name="Ullrich M.S."/>
        </authorList>
    </citation>
    <scope>NUCLEOTIDE SEQUENCE [LARGE SCALE GENOMIC DNA]</scope>
    <source>
        <strain evidence="3">DSM 23420 / HP15</strain>
    </source>
</reference>
<keyword evidence="1" id="KW-1133">Transmembrane helix</keyword>
<feature type="transmembrane region" description="Helical" evidence="1">
    <location>
        <begin position="28"/>
        <end position="47"/>
    </location>
</feature>
<gene>
    <name evidence="2" type="ordered locus">HP15_1681</name>
</gene>
<protein>
    <submittedName>
        <fullName evidence="2">Uncharacterized protein</fullName>
    </submittedName>
</protein>
<dbReference type="PATRIC" id="fig|225937.3.peg.1690"/>
<dbReference type="HOGENOM" id="CLU_3154586_0_0_6"/>
<reference evidence="2 3" key="1">
    <citation type="journal article" date="2010" name="Stand. Genomic Sci.">
        <title>Complete genome sequence of Marinobacter adhaerens type strain (HP15), a diatom-interacting marine microorganism.</title>
        <authorList>
            <person name="Gardes A."/>
            <person name="Kaeppel E."/>
            <person name="Shehzad A."/>
            <person name="Seebah S."/>
            <person name="Teeling H."/>
            <person name="Yarza P."/>
            <person name="Glockner F.O."/>
            <person name="Grossart H.P."/>
            <person name="Ullrich M.S."/>
        </authorList>
    </citation>
    <scope>NUCLEOTIDE SEQUENCE [LARGE SCALE GENOMIC DNA]</scope>
    <source>
        <strain evidence="3">DSM 23420 / HP15</strain>
    </source>
</reference>
<accession>E4PMZ6</accession>
<evidence type="ECO:0000256" key="1">
    <source>
        <dbReference type="SAM" id="Phobius"/>
    </source>
</evidence>
<proteinExistence type="predicted"/>
<name>E4PMZ6_MARAH</name>
<keyword evidence="1" id="KW-0812">Transmembrane</keyword>
<organism evidence="2 3">
    <name type="scientific">Marinobacter adhaerens (strain DSM 23420 / HP15)</name>
    <dbReference type="NCBI Taxonomy" id="225937"/>
    <lineage>
        <taxon>Bacteria</taxon>
        <taxon>Pseudomonadati</taxon>
        <taxon>Pseudomonadota</taxon>
        <taxon>Gammaproteobacteria</taxon>
        <taxon>Pseudomonadales</taxon>
        <taxon>Marinobacteraceae</taxon>
        <taxon>Marinobacter</taxon>
    </lineage>
</organism>
<dbReference type="Proteomes" id="UP000007077">
    <property type="component" value="Chromosome"/>
</dbReference>
<keyword evidence="1" id="KW-0472">Membrane</keyword>
<evidence type="ECO:0000313" key="3">
    <source>
        <dbReference type="Proteomes" id="UP000007077"/>
    </source>
</evidence>
<dbReference type="KEGG" id="mad:HP15_1681"/>
<dbReference type="EMBL" id="CP001978">
    <property type="protein sequence ID" value="ADP97445.1"/>
    <property type="molecule type" value="Genomic_DNA"/>
</dbReference>
<sequence>MLNVDDMDELMLASERRSFENRWVRWNLIRTAFASGVSVSLMLVLLWL</sequence>
<evidence type="ECO:0000313" key="2">
    <source>
        <dbReference type="EMBL" id="ADP97445.1"/>
    </source>
</evidence>